<evidence type="ECO:0000256" key="2">
    <source>
        <dbReference type="ARBA" id="ARBA00004141"/>
    </source>
</evidence>
<comment type="cofactor">
    <cofactor evidence="1">
        <name>Zn(2+)</name>
        <dbReference type="ChEBI" id="CHEBI:29105"/>
    </cofactor>
</comment>
<comment type="subcellular location">
    <subcellularLocation>
        <location evidence="2">Membrane</location>
        <topology evidence="2">Multi-pass membrane protein</topology>
    </subcellularLocation>
</comment>
<protein>
    <recommendedName>
        <fullName evidence="14">Peptidase M50 domain-containing protein</fullName>
    </recommendedName>
</protein>
<evidence type="ECO:0000256" key="10">
    <source>
        <dbReference type="ARBA" id="ARBA00023049"/>
    </source>
</evidence>
<feature type="transmembrane region" description="Helical" evidence="13">
    <location>
        <begin position="215"/>
        <end position="234"/>
    </location>
</feature>
<evidence type="ECO:0000256" key="11">
    <source>
        <dbReference type="ARBA" id="ARBA00023136"/>
    </source>
</evidence>
<evidence type="ECO:0000256" key="6">
    <source>
        <dbReference type="ARBA" id="ARBA00022723"/>
    </source>
</evidence>
<evidence type="ECO:0000256" key="3">
    <source>
        <dbReference type="ARBA" id="ARBA00007931"/>
    </source>
</evidence>
<name>A0ABP6LRR6_9MICC</name>
<feature type="transmembrane region" description="Helical" evidence="13">
    <location>
        <begin position="191"/>
        <end position="209"/>
    </location>
</feature>
<dbReference type="Pfam" id="PF02163">
    <property type="entry name" value="Peptidase_M50"/>
    <property type="match status" value="2"/>
</dbReference>
<dbReference type="Proteomes" id="UP001500236">
    <property type="component" value="Unassembled WGS sequence"/>
</dbReference>
<feature type="transmembrane region" description="Helical" evidence="13">
    <location>
        <begin position="24"/>
        <end position="42"/>
    </location>
</feature>
<accession>A0ABP6LRR6</accession>
<keyword evidence="4" id="KW-0645">Protease</keyword>
<feature type="domain" description="Peptidase M50" evidence="14">
    <location>
        <begin position="142"/>
        <end position="181"/>
    </location>
</feature>
<feature type="region of interest" description="Disordered" evidence="12">
    <location>
        <begin position="246"/>
        <end position="267"/>
    </location>
</feature>
<evidence type="ECO:0000256" key="5">
    <source>
        <dbReference type="ARBA" id="ARBA00022692"/>
    </source>
</evidence>
<feature type="compositionally biased region" description="Gly residues" evidence="12">
    <location>
        <begin position="255"/>
        <end position="267"/>
    </location>
</feature>
<keyword evidence="8" id="KW-0862">Zinc</keyword>
<evidence type="ECO:0000256" key="7">
    <source>
        <dbReference type="ARBA" id="ARBA00022801"/>
    </source>
</evidence>
<evidence type="ECO:0000256" key="12">
    <source>
        <dbReference type="SAM" id="MobiDB-lite"/>
    </source>
</evidence>
<sequence length="267" mass="27793">MRPRTGRGGITVARVAGTPVRLQYSWFLIGGVIVILFGPQVARIFPELGVWAHLVAAAYAVLLLLSVLAHELAHALTARAFGWPSTEIELNLWGGHTQFLTREATPGKSLAVSLAGPAANLLIAAVGWALIEALEPVGVLGMLASVTVLVNFLVGLFNLLPGHPLDGGRLVESAVWRATGSQDRGMLAAGWAGRAVVVALAATVLVLAATGSPRISLVLVVVATMVCFFLWQGAGDAVRTARARLTRQRHDDDGGGGAGGPQGPGER</sequence>
<evidence type="ECO:0000256" key="1">
    <source>
        <dbReference type="ARBA" id="ARBA00001947"/>
    </source>
</evidence>
<keyword evidence="7" id="KW-0378">Hydrolase</keyword>
<evidence type="ECO:0000313" key="15">
    <source>
        <dbReference type="EMBL" id="GAA3056353.1"/>
    </source>
</evidence>
<keyword evidence="9 13" id="KW-1133">Transmembrane helix</keyword>
<dbReference type="EMBL" id="BAAAVT010000004">
    <property type="protein sequence ID" value="GAA3056353.1"/>
    <property type="molecule type" value="Genomic_DNA"/>
</dbReference>
<proteinExistence type="inferred from homology"/>
<comment type="similarity">
    <text evidence="3">Belongs to the peptidase M50B family.</text>
</comment>
<evidence type="ECO:0000256" key="9">
    <source>
        <dbReference type="ARBA" id="ARBA00022989"/>
    </source>
</evidence>
<dbReference type="PANTHER" id="PTHR39188:SF3">
    <property type="entry name" value="STAGE IV SPORULATION PROTEIN FB"/>
    <property type="match status" value="1"/>
</dbReference>
<evidence type="ECO:0000256" key="8">
    <source>
        <dbReference type="ARBA" id="ARBA00022833"/>
    </source>
</evidence>
<evidence type="ECO:0000256" key="13">
    <source>
        <dbReference type="SAM" id="Phobius"/>
    </source>
</evidence>
<organism evidence="15 16">
    <name type="scientific">Nesterenkonia aethiopica</name>
    <dbReference type="NCBI Taxonomy" id="269144"/>
    <lineage>
        <taxon>Bacteria</taxon>
        <taxon>Bacillati</taxon>
        <taxon>Actinomycetota</taxon>
        <taxon>Actinomycetes</taxon>
        <taxon>Micrococcales</taxon>
        <taxon>Micrococcaceae</taxon>
        <taxon>Nesterenkonia</taxon>
    </lineage>
</organism>
<feature type="transmembrane region" description="Helical" evidence="13">
    <location>
        <begin position="137"/>
        <end position="160"/>
    </location>
</feature>
<reference evidence="16" key="1">
    <citation type="journal article" date="2019" name="Int. J. Syst. Evol. Microbiol.">
        <title>The Global Catalogue of Microorganisms (GCM) 10K type strain sequencing project: providing services to taxonomists for standard genome sequencing and annotation.</title>
        <authorList>
            <consortium name="The Broad Institute Genomics Platform"/>
            <consortium name="The Broad Institute Genome Sequencing Center for Infectious Disease"/>
            <person name="Wu L."/>
            <person name="Ma J."/>
        </authorList>
    </citation>
    <scope>NUCLEOTIDE SEQUENCE [LARGE SCALE GENOMIC DNA]</scope>
    <source>
        <strain evidence="16">JCM 14309</strain>
    </source>
</reference>
<evidence type="ECO:0000313" key="16">
    <source>
        <dbReference type="Proteomes" id="UP001500236"/>
    </source>
</evidence>
<keyword evidence="16" id="KW-1185">Reference proteome</keyword>
<comment type="caution">
    <text evidence="15">The sequence shown here is derived from an EMBL/GenBank/DDBJ whole genome shotgun (WGS) entry which is preliminary data.</text>
</comment>
<keyword evidence="10" id="KW-0482">Metalloprotease</keyword>
<feature type="domain" description="Peptidase M50" evidence="14">
    <location>
        <begin position="59"/>
        <end position="132"/>
    </location>
</feature>
<evidence type="ECO:0000259" key="14">
    <source>
        <dbReference type="Pfam" id="PF02163"/>
    </source>
</evidence>
<dbReference type="InterPro" id="IPR008915">
    <property type="entry name" value="Peptidase_M50"/>
</dbReference>
<feature type="transmembrane region" description="Helical" evidence="13">
    <location>
        <begin position="110"/>
        <end position="131"/>
    </location>
</feature>
<feature type="transmembrane region" description="Helical" evidence="13">
    <location>
        <begin position="48"/>
        <end position="69"/>
    </location>
</feature>
<keyword evidence="5 13" id="KW-0812">Transmembrane</keyword>
<keyword evidence="11 13" id="KW-0472">Membrane</keyword>
<keyword evidence="6" id="KW-0479">Metal-binding</keyword>
<dbReference type="PANTHER" id="PTHR39188">
    <property type="entry name" value="MEMBRANE-ASSOCIATED ZINC METALLOPROTEASE M50B"/>
    <property type="match status" value="1"/>
</dbReference>
<gene>
    <name evidence="15" type="ORF">GCM10010529_07810</name>
</gene>
<evidence type="ECO:0000256" key="4">
    <source>
        <dbReference type="ARBA" id="ARBA00022670"/>
    </source>
</evidence>